<reference evidence="1" key="1">
    <citation type="submission" date="2023-07" db="EMBL/GenBank/DDBJ databases">
        <title>draft genome sequence of fig (Ficus carica).</title>
        <authorList>
            <person name="Takahashi T."/>
            <person name="Nishimura K."/>
        </authorList>
    </citation>
    <scope>NUCLEOTIDE SEQUENCE</scope>
</reference>
<comment type="caution">
    <text evidence="1">The sequence shown here is derived from an EMBL/GenBank/DDBJ whole genome shotgun (WGS) entry which is preliminary data.</text>
</comment>
<evidence type="ECO:0000313" key="2">
    <source>
        <dbReference type="Proteomes" id="UP001187192"/>
    </source>
</evidence>
<dbReference type="Proteomes" id="UP001187192">
    <property type="component" value="Unassembled WGS sequence"/>
</dbReference>
<gene>
    <name evidence="1" type="ORF">TIFTF001_029593</name>
</gene>
<proteinExistence type="predicted"/>
<keyword evidence="2" id="KW-1185">Reference proteome</keyword>
<accession>A0AA88J316</accession>
<evidence type="ECO:0000313" key="1">
    <source>
        <dbReference type="EMBL" id="GMN60502.1"/>
    </source>
</evidence>
<sequence length="83" mass="9490">MGTPSAVEGISCFINDKERDWSPTMFNRIHSLWLLDINNSKLDLPPAIATTLRVFQVVFKAEVLESSIIVYLQKAKEPANWHF</sequence>
<dbReference type="Gramene" id="FCD_00016079-RA">
    <property type="protein sequence ID" value="FCD_00016079-RA:cds"/>
    <property type="gene ID" value="FCD_00016079"/>
</dbReference>
<organism evidence="1 2">
    <name type="scientific">Ficus carica</name>
    <name type="common">Common fig</name>
    <dbReference type="NCBI Taxonomy" id="3494"/>
    <lineage>
        <taxon>Eukaryota</taxon>
        <taxon>Viridiplantae</taxon>
        <taxon>Streptophyta</taxon>
        <taxon>Embryophyta</taxon>
        <taxon>Tracheophyta</taxon>
        <taxon>Spermatophyta</taxon>
        <taxon>Magnoliopsida</taxon>
        <taxon>eudicotyledons</taxon>
        <taxon>Gunneridae</taxon>
        <taxon>Pentapetalae</taxon>
        <taxon>rosids</taxon>
        <taxon>fabids</taxon>
        <taxon>Rosales</taxon>
        <taxon>Moraceae</taxon>
        <taxon>Ficeae</taxon>
        <taxon>Ficus</taxon>
    </lineage>
</organism>
<dbReference type="EMBL" id="BTGU01000099">
    <property type="protein sequence ID" value="GMN60502.1"/>
    <property type="molecule type" value="Genomic_DNA"/>
</dbReference>
<dbReference type="AlphaFoldDB" id="A0AA88J316"/>
<protein>
    <submittedName>
        <fullName evidence="1">Uncharacterized protein</fullName>
    </submittedName>
</protein>
<name>A0AA88J316_FICCA</name>